<dbReference type="AlphaFoldDB" id="A0A8C0VWT0"/>
<feature type="signal peptide" evidence="11">
    <location>
        <begin position="1"/>
        <end position="40"/>
    </location>
</feature>
<evidence type="ECO:0000259" key="12">
    <source>
        <dbReference type="SMART" id="SM00030"/>
    </source>
</evidence>
<dbReference type="PANTHER" id="PTHR10970:SF2">
    <property type="entry name" value="CLUSTERIN-LIKE PROTEIN 1"/>
    <property type="match status" value="1"/>
</dbReference>
<dbReference type="InterPro" id="IPR000753">
    <property type="entry name" value="Clusterin-like"/>
</dbReference>
<evidence type="ECO:0000256" key="3">
    <source>
        <dbReference type="ARBA" id="ARBA00022525"/>
    </source>
</evidence>
<evidence type="ECO:0000256" key="6">
    <source>
        <dbReference type="ARBA" id="ARBA00023157"/>
    </source>
</evidence>
<dbReference type="InterPro" id="IPR016014">
    <property type="entry name" value="Clusterin_N"/>
</dbReference>
<feature type="domain" description="Clusterin C-terminal" evidence="13">
    <location>
        <begin position="262"/>
        <end position="479"/>
    </location>
</feature>
<dbReference type="GO" id="GO:0051787">
    <property type="term" value="F:misfolded protein binding"/>
    <property type="evidence" value="ECO:0007669"/>
    <property type="project" value="TreeGrafter"/>
</dbReference>
<keyword evidence="7" id="KW-0325">Glycoprotein</keyword>
<sequence>LNSMEALGVGLFFLCRNSGNMKLAFLVFIACLLWLRDCHCAPTWKDKTSIGGNLKSFPEAGELDVDGEVKAALLGIRQMKIMMERRENEHTKLMKTLRKCKEEKQEALKLMNEIQGHLEEEERLCQVSLAESWDGCRSCLEGNCRRFYATCQPGWSSVKNMIEQFLRKMYLFLFPLHEDKQHDLPESDSDRLRLTEEDTQVTHMETVFSQLTTDVQTIFNRSFHIFKQMQQGFDQAFQSYFLSDTDFMESSVFPALPKEPTEKADLGQRWDTPNFFQLFCSFSLSVYERVSKTITQTLNVMEDSPKQDKGRLTSEMLSEQGREPCRELGQNLSGCFEFHERCQTCQDYLSEDCPDVPELHIEYDEALRLVNVSSQQYDQIVQMTQYHLEDTTYLMQRMTEQFGWVLELANQIPGAENIFNSTKVAPSDGQGNSSKQDETTVNSALLPSSNLTLKIALKESAESSNFIGYVIAKVLEHFKEHFKTW</sequence>
<feature type="region of interest" description="Disordered" evidence="10">
    <location>
        <begin position="421"/>
        <end position="441"/>
    </location>
</feature>
<evidence type="ECO:0000256" key="11">
    <source>
        <dbReference type="SAM" id="SignalP"/>
    </source>
</evidence>
<evidence type="ECO:0000256" key="2">
    <source>
        <dbReference type="ARBA" id="ARBA00010069"/>
    </source>
</evidence>
<dbReference type="PANTHER" id="PTHR10970">
    <property type="entry name" value="CLUSTERIN"/>
    <property type="match status" value="1"/>
</dbReference>
<comment type="similarity">
    <text evidence="2 8">Belongs to the clusterin family.</text>
</comment>
<evidence type="ECO:0000256" key="1">
    <source>
        <dbReference type="ARBA" id="ARBA00004613"/>
    </source>
</evidence>
<evidence type="ECO:0000256" key="7">
    <source>
        <dbReference type="ARBA" id="ARBA00023180"/>
    </source>
</evidence>
<keyword evidence="4 11" id="KW-0732">Signal</keyword>
<keyword evidence="5 9" id="KW-0175">Coiled coil</keyword>
<evidence type="ECO:0000256" key="10">
    <source>
        <dbReference type="SAM" id="MobiDB-lite"/>
    </source>
</evidence>
<protein>
    <recommendedName>
        <fullName evidence="8">Clusterin</fullName>
    </recommendedName>
</protein>
<evidence type="ECO:0000256" key="5">
    <source>
        <dbReference type="ARBA" id="ARBA00023054"/>
    </source>
</evidence>
<keyword evidence="3" id="KW-0964">Secreted</keyword>
<gene>
    <name evidence="14" type="primary">Clul1</name>
</gene>
<accession>A0A8C0VWT0</accession>
<dbReference type="GO" id="GO:0005634">
    <property type="term" value="C:nucleus"/>
    <property type="evidence" value="ECO:0007669"/>
    <property type="project" value="TreeGrafter"/>
</dbReference>
<evidence type="ECO:0000256" key="4">
    <source>
        <dbReference type="ARBA" id="ARBA00022729"/>
    </source>
</evidence>
<feature type="chain" id="PRO_5034732835" description="Clusterin" evidence="11">
    <location>
        <begin position="41"/>
        <end position="485"/>
    </location>
</feature>
<feature type="domain" description="Clusterin N-terminal" evidence="12">
    <location>
        <begin position="46"/>
        <end position="261"/>
    </location>
</feature>
<name>A0A8C0VWT0_CASCN</name>
<evidence type="ECO:0000313" key="14">
    <source>
        <dbReference type="Ensembl" id="ENSCCNP00000001067.1"/>
    </source>
</evidence>
<dbReference type="SMART" id="SM00030">
    <property type="entry name" value="CLb"/>
    <property type="match status" value="1"/>
</dbReference>
<dbReference type="InterPro" id="IPR016015">
    <property type="entry name" value="Clusterin_C"/>
</dbReference>
<dbReference type="Ensembl" id="ENSCCNT00000001382.1">
    <property type="protein sequence ID" value="ENSCCNP00000001067.1"/>
    <property type="gene ID" value="ENSCCNG00000000913.1"/>
</dbReference>
<reference evidence="14" key="1">
    <citation type="submission" date="2023-09" db="UniProtKB">
        <authorList>
            <consortium name="Ensembl"/>
        </authorList>
    </citation>
    <scope>IDENTIFICATION</scope>
</reference>
<organism evidence="14">
    <name type="scientific">Castor canadensis</name>
    <name type="common">American beaver</name>
    <dbReference type="NCBI Taxonomy" id="51338"/>
    <lineage>
        <taxon>Eukaryota</taxon>
        <taxon>Metazoa</taxon>
        <taxon>Chordata</taxon>
        <taxon>Craniata</taxon>
        <taxon>Vertebrata</taxon>
        <taxon>Euteleostomi</taxon>
        <taxon>Mammalia</taxon>
        <taxon>Eutheria</taxon>
        <taxon>Euarchontoglires</taxon>
        <taxon>Glires</taxon>
        <taxon>Rodentia</taxon>
        <taxon>Castorimorpha</taxon>
        <taxon>Castoridae</taxon>
        <taxon>Castor</taxon>
    </lineage>
</organism>
<evidence type="ECO:0000259" key="13">
    <source>
        <dbReference type="SMART" id="SM00035"/>
    </source>
</evidence>
<evidence type="ECO:0000256" key="8">
    <source>
        <dbReference type="RuleBase" id="RU000629"/>
    </source>
</evidence>
<dbReference type="GO" id="GO:0005615">
    <property type="term" value="C:extracellular space"/>
    <property type="evidence" value="ECO:0007669"/>
    <property type="project" value="TreeGrafter"/>
</dbReference>
<feature type="coiled-coil region" evidence="9">
    <location>
        <begin position="83"/>
        <end position="124"/>
    </location>
</feature>
<comment type="subcellular location">
    <subcellularLocation>
        <location evidence="1">Secreted</location>
    </subcellularLocation>
</comment>
<keyword evidence="6" id="KW-1015">Disulfide bond</keyword>
<proteinExistence type="inferred from homology"/>
<dbReference type="Pfam" id="PF01093">
    <property type="entry name" value="Clusterin"/>
    <property type="match status" value="1"/>
</dbReference>
<dbReference type="SMART" id="SM00035">
    <property type="entry name" value="CLa"/>
    <property type="match status" value="1"/>
</dbReference>
<evidence type="ECO:0000256" key="9">
    <source>
        <dbReference type="SAM" id="Coils"/>
    </source>
</evidence>